<organism evidence="2 3">
    <name type="scientific">Cupriavidus basilensis OR16</name>
    <dbReference type="NCBI Taxonomy" id="1127483"/>
    <lineage>
        <taxon>Bacteria</taxon>
        <taxon>Pseudomonadati</taxon>
        <taxon>Pseudomonadota</taxon>
        <taxon>Betaproteobacteria</taxon>
        <taxon>Burkholderiales</taxon>
        <taxon>Burkholderiaceae</taxon>
        <taxon>Cupriavidus</taxon>
    </lineage>
</organism>
<dbReference type="EMBL" id="AHJE01000110">
    <property type="protein sequence ID" value="EHP38732.1"/>
    <property type="molecule type" value="Genomic_DNA"/>
</dbReference>
<dbReference type="InterPro" id="IPR051321">
    <property type="entry name" value="PHA/PHB_synthase"/>
</dbReference>
<dbReference type="PANTHER" id="PTHR36837">
    <property type="entry name" value="POLY(3-HYDROXYALKANOATE) POLYMERASE SUBUNIT PHAC"/>
    <property type="match status" value="1"/>
</dbReference>
<dbReference type="Pfam" id="PF11339">
    <property type="entry name" value="DUF3141"/>
    <property type="match status" value="1"/>
</dbReference>
<dbReference type="PANTHER" id="PTHR36837:SF2">
    <property type="entry name" value="POLY(3-HYDROXYALKANOATE) POLYMERASE SUBUNIT PHAC"/>
    <property type="match status" value="1"/>
</dbReference>
<dbReference type="Proteomes" id="UP000005808">
    <property type="component" value="Unassembled WGS sequence"/>
</dbReference>
<dbReference type="PATRIC" id="fig|1127483.3.peg.7089"/>
<evidence type="ECO:0008006" key="4">
    <source>
        <dbReference type="Google" id="ProtNLM"/>
    </source>
</evidence>
<feature type="compositionally biased region" description="Low complexity" evidence="1">
    <location>
        <begin position="729"/>
        <end position="745"/>
    </location>
</feature>
<comment type="caution">
    <text evidence="2">The sequence shown here is derived from an EMBL/GenBank/DDBJ whole genome shotgun (WGS) entry which is preliminary data.</text>
</comment>
<dbReference type="InterPro" id="IPR029058">
    <property type="entry name" value="AB_hydrolase_fold"/>
</dbReference>
<accession>H1SFH7</accession>
<name>H1SFH7_9BURK</name>
<dbReference type="InterPro" id="IPR024501">
    <property type="entry name" value="DUF3141"/>
</dbReference>
<sequence>MNARDPVIHAGNAAAGVPPLLSDAWSYAHDAWQRAILLLDILRERGNQTFEHEREGMPPVLIFEHEVVIDARTLAQPANYALLRILPPPGIVTDDTKRPFVVIDPRAGHGPGIGGFKIDSEIGIALRSGHPCYFVTFFPLPCPGQTIECVARAETVFLRTVAERHPQAQGKPFVIGNCQGGWALMMLAAAAPDLVGPILLAGSPLAYWSGVRGRNPMRYSGGLLGGSWLSSFASDLGNGRFDGAWLVQNFEQLNPANTYWKKLYDVYAQVDTERERFLAFERWWGGHFLLNRAEIDWIVQNLFVGNHLTAGEVRSADGSVAVDLRNVRSPIVVFASWGDNITPPQQALNWIPDLYASVDEIVANDQVIVYCLHEKVGHLGIFVSAGVANREHTELFSALDLIDVLPPGLYEARIEDIAPGTSHLELIEGRYLMRFERRTIDDILALDDGRDDERAFEVVRRVAEVNQRLYDTFASPAVQAASSELGAYAMRQVHPARLERSLASDANPWMAWIAALAPWVREARQPVAPDNPFVTLEGAVSDTIVRTLDAWREQRDAFQEQLFEALYQSPWLSALMGFSPGAEKRGPPPVTAALREELAERRLHEAEASIKQGTPLDAFMRILCYVAAETAGLEERPFNLMRQMAREHLEQQPDIATVKAAVRRQSFIVGLDAERAVAALPMLVPDSALRHRIMMAIHRIVTVVGPLEGARLARYREVAHVLGTDHTARQTAEPAAPAPAATSPRAVRKDASPAAKGRVGKAGTAGTAGTAVAGAAKPGNRQGGQASQGGQAFSAAWRQDRHLSRAYISRRHPGRAFTKRGTTWCKYPIPHCWAHACWWSGWPTRNPSHGAARAPFASSVRNSRSPTSTTRPIRMWRRWPNRWAPPS</sequence>
<evidence type="ECO:0000256" key="1">
    <source>
        <dbReference type="SAM" id="MobiDB-lite"/>
    </source>
</evidence>
<dbReference type="SUPFAM" id="SSF53474">
    <property type="entry name" value="alpha/beta-Hydrolases"/>
    <property type="match status" value="1"/>
</dbReference>
<dbReference type="AlphaFoldDB" id="H1SFH7"/>
<dbReference type="Gene3D" id="3.40.50.1820">
    <property type="entry name" value="alpha/beta hydrolase"/>
    <property type="match status" value="1"/>
</dbReference>
<proteinExistence type="predicted"/>
<feature type="region of interest" description="Disordered" evidence="1">
    <location>
        <begin position="726"/>
        <end position="795"/>
    </location>
</feature>
<protein>
    <recommendedName>
        <fullName evidence="4">3-hydroxyalkanoate synthetase</fullName>
    </recommendedName>
</protein>
<evidence type="ECO:0000313" key="3">
    <source>
        <dbReference type="Proteomes" id="UP000005808"/>
    </source>
</evidence>
<gene>
    <name evidence="2" type="ORF">OR16_35492</name>
</gene>
<feature type="compositionally biased region" description="Low complexity" evidence="1">
    <location>
        <begin position="754"/>
        <end position="795"/>
    </location>
</feature>
<evidence type="ECO:0000313" key="2">
    <source>
        <dbReference type="EMBL" id="EHP38732.1"/>
    </source>
</evidence>
<reference evidence="2 3" key="1">
    <citation type="journal article" date="2012" name="J. Bacteriol.">
        <title>De Novo Genome Project of Cupriavidus basilensis OR16.</title>
        <authorList>
            <person name="Cserhati M."/>
            <person name="Kriszt B."/>
            <person name="Szoboszlay S."/>
            <person name="Toth A."/>
            <person name="Szabo I."/>
            <person name="Tancsics A."/>
            <person name="Nagy I."/>
            <person name="Horvath B."/>
            <person name="Nagy I."/>
            <person name="Kukolya J."/>
        </authorList>
    </citation>
    <scope>NUCLEOTIDE SEQUENCE [LARGE SCALE GENOMIC DNA]</scope>
    <source>
        <strain evidence="2 3">OR16</strain>
    </source>
</reference>